<dbReference type="CDD" id="cd04301">
    <property type="entry name" value="NAT_SF"/>
    <property type="match status" value="1"/>
</dbReference>
<dbReference type="Gene3D" id="3.40.630.30">
    <property type="match status" value="1"/>
</dbReference>
<sequence>MGQISLSLVAIDDEDLIGQVTFSPVKLSDGSRPWFGLGPISVIPDRQGEGIGGQLIRAGLDEIDHMGALGCVLTGDPLYYQRFGFELATRNAPEEQPAAFFQLKLIRAERAEGS</sequence>
<dbReference type="GO" id="GO:0016747">
    <property type="term" value="F:acyltransferase activity, transferring groups other than amino-acyl groups"/>
    <property type="evidence" value="ECO:0007669"/>
    <property type="project" value="InterPro"/>
</dbReference>
<dbReference type="Pfam" id="PF13527">
    <property type="entry name" value="Acetyltransf_9"/>
    <property type="match status" value="1"/>
</dbReference>
<dbReference type="SUPFAM" id="SSF55729">
    <property type="entry name" value="Acyl-CoA N-acyltransferases (Nat)"/>
    <property type="match status" value="1"/>
</dbReference>
<proteinExistence type="predicted"/>
<gene>
    <name evidence="2" type="ORF">METZ01_LOCUS445799</name>
</gene>
<dbReference type="InterPro" id="IPR000182">
    <property type="entry name" value="GNAT_dom"/>
</dbReference>
<dbReference type="InterPro" id="IPR016181">
    <property type="entry name" value="Acyl_CoA_acyltransferase"/>
</dbReference>
<accession>A0A382ZCW3</accession>
<organism evidence="2">
    <name type="scientific">marine metagenome</name>
    <dbReference type="NCBI Taxonomy" id="408172"/>
    <lineage>
        <taxon>unclassified sequences</taxon>
        <taxon>metagenomes</taxon>
        <taxon>ecological metagenomes</taxon>
    </lineage>
</organism>
<feature type="non-terminal residue" evidence="2">
    <location>
        <position position="114"/>
    </location>
</feature>
<evidence type="ECO:0000259" key="1">
    <source>
        <dbReference type="PROSITE" id="PS51186"/>
    </source>
</evidence>
<evidence type="ECO:0000313" key="2">
    <source>
        <dbReference type="EMBL" id="SVD92945.1"/>
    </source>
</evidence>
<dbReference type="EMBL" id="UINC01182626">
    <property type="protein sequence ID" value="SVD92945.1"/>
    <property type="molecule type" value="Genomic_DNA"/>
</dbReference>
<name>A0A382ZCW3_9ZZZZ</name>
<feature type="domain" description="N-acetyltransferase" evidence="1">
    <location>
        <begin position="1"/>
        <end position="106"/>
    </location>
</feature>
<dbReference type="PROSITE" id="PS51186">
    <property type="entry name" value="GNAT"/>
    <property type="match status" value="1"/>
</dbReference>
<reference evidence="2" key="1">
    <citation type="submission" date="2018-05" db="EMBL/GenBank/DDBJ databases">
        <authorList>
            <person name="Lanie J.A."/>
            <person name="Ng W.-L."/>
            <person name="Kazmierczak K.M."/>
            <person name="Andrzejewski T.M."/>
            <person name="Davidsen T.M."/>
            <person name="Wayne K.J."/>
            <person name="Tettelin H."/>
            <person name="Glass J.I."/>
            <person name="Rusch D."/>
            <person name="Podicherti R."/>
            <person name="Tsui H.-C.T."/>
            <person name="Winkler M.E."/>
        </authorList>
    </citation>
    <scope>NUCLEOTIDE SEQUENCE</scope>
</reference>
<protein>
    <recommendedName>
        <fullName evidence="1">N-acetyltransferase domain-containing protein</fullName>
    </recommendedName>
</protein>
<dbReference type="AlphaFoldDB" id="A0A382ZCW3"/>